<protein>
    <submittedName>
        <fullName evidence="2">8896_t:CDS:1</fullName>
    </submittedName>
</protein>
<keyword evidence="1" id="KW-0233">DNA recombination</keyword>
<evidence type="ECO:0000313" key="3">
    <source>
        <dbReference type="Proteomes" id="UP000789405"/>
    </source>
</evidence>
<dbReference type="InterPro" id="IPR052925">
    <property type="entry name" value="Phage_Integrase-like_Recomb"/>
</dbReference>
<dbReference type="SUPFAM" id="SSF56349">
    <property type="entry name" value="DNA breaking-rejoining enzymes"/>
    <property type="match status" value="1"/>
</dbReference>
<dbReference type="InterPro" id="IPR013762">
    <property type="entry name" value="Integrase-like_cat_sf"/>
</dbReference>
<keyword evidence="3" id="KW-1185">Reference proteome</keyword>
<dbReference type="Gene3D" id="1.10.443.10">
    <property type="entry name" value="Intergrase catalytic core"/>
    <property type="match status" value="1"/>
</dbReference>
<accession>A0A9N9H577</accession>
<feature type="non-terminal residue" evidence="2">
    <location>
        <position position="484"/>
    </location>
</feature>
<proteinExistence type="predicted"/>
<reference evidence="2" key="1">
    <citation type="submission" date="2021-06" db="EMBL/GenBank/DDBJ databases">
        <authorList>
            <person name="Kallberg Y."/>
            <person name="Tangrot J."/>
            <person name="Rosling A."/>
        </authorList>
    </citation>
    <scope>NUCLEOTIDE SEQUENCE</scope>
    <source>
        <strain evidence="2">MA453B</strain>
    </source>
</reference>
<organism evidence="2 3">
    <name type="scientific">Dentiscutata erythropus</name>
    <dbReference type="NCBI Taxonomy" id="1348616"/>
    <lineage>
        <taxon>Eukaryota</taxon>
        <taxon>Fungi</taxon>
        <taxon>Fungi incertae sedis</taxon>
        <taxon>Mucoromycota</taxon>
        <taxon>Glomeromycotina</taxon>
        <taxon>Glomeromycetes</taxon>
        <taxon>Diversisporales</taxon>
        <taxon>Gigasporaceae</taxon>
        <taxon>Dentiscutata</taxon>
    </lineage>
</organism>
<dbReference type="AlphaFoldDB" id="A0A9N9H577"/>
<dbReference type="PANTHER" id="PTHR34605:SF3">
    <property type="entry name" value="P CELL-TYPE AGGLUTINATION PROTEIN MAP4-LIKE-RELATED"/>
    <property type="match status" value="1"/>
</dbReference>
<sequence length="484" mass="55706">NIDSQIKAYIDNACQTTVSTLIDKVKELINQQAETQKRWNEQLQNTINDRFGKLEQVGLIDSPNSQPIEEEQSNRMTPAIICSTPEMKDDAVQDNRYRTDNFNFQHTAQYKLLRHATHLLQSANETLTSVPPREIPFTTEEIQILLQIDSSKFNVESVIDVKAFRPYRTKQGNPGMINEIRNVQHQTTGYFNRNTPLDQQAANLEPPKHKTYKAIIKRYQILASKHQWKNEDGSVWPISKDSLTKFIKLLSNEVSPPTITSYLSALKFHYTRNSYDWMPVRHDSLIREMLKTIEANHRHKPVRQKMHITRTHLHGIRRNLNLEDTNDLLFWTVALTAFYGIARLGELLPDGKSDGNKVPQLRALKFENTNSATFATIQLARTKNHKSAIRTTPNYAPGNELLFVKPDGAYATKRWFRKKLQSILPNADVSGHSFRAGGTTELVMRGVQPIMIQKIGRWNSDAFYRYIRAHPVMIAQILMKAYNA</sequence>
<dbReference type="Proteomes" id="UP000789405">
    <property type="component" value="Unassembled WGS sequence"/>
</dbReference>
<name>A0A9N9H577_9GLOM</name>
<dbReference type="GO" id="GO:0015074">
    <property type="term" value="P:DNA integration"/>
    <property type="evidence" value="ECO:0007669"/>
    <property type="project" value="InterPro"/>
</dbReference>
<evidence type="ECO:0000313" key="2">
    <source>
        <dbReference type="EMBL" id="CAG8649671.1"/>
    </source>
</evidence>
<dbReference type="GO" id="GO:0006310">
    <property type="term" value="P:DNA recombination"/>
    <property type="evidence" value="ECO:0007669"/>
    <property type="project" value="UniProtKB-KW"/>
</dbReference>
<dbReference type="EMBL" id="CAJVPY010005748">
    <property type="protein sequence ID" value="CAG8649671.1"/>
    <property type="molecule type" value="Genomic_DNA"/>
</dbReference>
<dbReference type="InterPro" id="IPR011010">
    <property type="entry name" value="DNA_brk_join_enz"/>
</dbReference>
<evidence type="ECO:0000256" key="1">
    <source>
        <dbReference type="ARBA" id="ARBA00023172"/>
    </source>
</evidence>
<dbReference type="GO" id="GO:0003677">
    <property type="term" value="F:DNA binding"/>
    <property type="evidence" value="ECO:0007669"/>
    <property type="project" value="InterPro"/>
</dbReference>
<dbReference type="PANTHER" id="PTHR34605">
    <property type="entry name" value="PHAGE_INTEGRASE DOMAIN-CONTAINING PROTEIN"/>
    <property type="match status" value="1"/>
</dbReference>
<comment type="caution">
    <text evidence="2">The sequence shown here is derived from an EMBL/GenBank/DDBJ whole genome shotgun (WGS) entry which is preliminary data.</text>
</comment>
<gene>
    <name evidence="2" type="ORF">DERYTH_LOCUS10114</name>
</gene>
<dbReference type="OrthoDB" id="2444566at2759"/>